<dbReference type="SUPFAM" id="SSF51182">
    <property type="entry name" value="RmlC-like cupins"/>
    <property type="match status" value="1"/>
</dbReference>
<sequence length="127" mass="14626">MDRIFLNKRLVAVRVRRFPDAKTTPVSSPDGALQLLTVQRSKGDIARAHQHIPKKRVTRLLQECLIVIKGKIRYDLFDGKGKCFKKVIVKKGEAMLILNVPHEVRFLEDSLVYELKNGPFIDDKKFI</sequence>
<accession>A0A1G2MAN3</accession>
<name>A0A1G2MAN3_9BACT</name>
<proteinExistence type="predicted"/>
<comment type="caution">
    <text evidence="1">The sequence shown here is derived from an EMBL/GenBank/DDBJ whole genome shotgun (WGS) entry which is preliminary data.</text>
</comment>
<dbReference type="Proteomes" id="UP000176493">
    <property type="component" value="Unassembled WGS sequence"/>
</dbReference>
<dbReference type="AlphaFoldDB" id="A0A1G2MAN3"/>
<evidence type="ECO:0008006" key="3">
    <source>
        <dbReference type="Google" id="ProtNLM"/>
    </source>
</evidence>
<evidence type="ECO:0000313" key="2">
    <source>
        <dbReference type="Proteomes" id="UP000176493"/>
    </source>
</evidence>
<dbReference type="InterPro" id="IPR011051">
    <property type="entry name" value="RmlC_Cupin_sf"/>
</dbReference>
<dbReference type="EMBL" id="MHRJ01000055">
    <property type="protein sequence ID" value="OHA20985.1"/>
    <property type="molecule type" value="Genomic_DNA"/>
</dbReference>
<reference evidence="1 2" key="1">
    <citation type="journal article" date="2016" name="Nat. Commun.">
        <title>Thousands of microbial genomes shed light on interconnected biogeochemical processes in an aquifer system.</title>
        <authorList>
            <person name="Anantharaman K."/>
            <person name="Brown C.T."/>
            <person name="Hug L.A."/>
            <person name="Sharon I."/>
            <person name="Castelle C.J."/>
            <person name="Probst A.J."/>
            <person name="Thomas B.C."/>
            <person name="Singh A."/>
            <person name="Wilkins M.J."/>
            <person name="Karaoz U."/>
            <person name="Brodie E.L."/>
            <person name="Williams K.H."/>
            <person name="Hubbard S.S."/>
            <person name="Banfield J.F."/>
        </authorList>
    </citation>
    <scope>NUCLEOTIDE SEQUENCE [LARGE SCALE GENOMIC DNA]</scope>
</reference>
<evidence type="ECO:0000313" key="1">
    <source>
        <dbReference type="EMBL" id="OHA20985.1"/>
    </source>
</evidence>
<gene>
    <name evidence="1" type="ORF">A2W52_01125</name>
</gene>
<organism evidence="1 2">
    <name type="scientific">Candidatus Taylorbacteria bacterium RIFCSPHIGHO2_02_49_25</name>
    <dbReference type="NCBI Taxonomy" id="1802305"/>
    <lineage>
        <taxon>Bacteria</taxon>
        <taxon>Candidatus Tayloriibacteriota</taxon>
    </lineage>
</organism>
<protein>
    <recommendedName>
        <fullName evidence="3">Cupin 2 conserved barrel domain-containing protein</fullName>
    </recommendedName>
</protein>